<organism evidence="1 2">
    <name type="scientific">Novipirellula herctigrandis</name>
    <dbReference type="NCBI Taxonomy" id="2527986"/>
    <lineage>
        <taxon>Bacteria</taxon>
        <taxon>Pseudomonadati</taxon>
        <taxon>Planctomycetota</taxon>
        <taxon>Planctomycetia</taxon>
        <taxon>Pirellulales</taxon>
        <taxon>Pirellulaceae</taxon>
        <taxon>Novipirellula</taxon>
    </lineage>
</organism>
<evidence type="ECO:0000313" key="1">
    <source>
        <dbReference type="EMBL" id="TWT81691.1"/>
    </source>
</evidence>
<dbReference type="Proteomes" id="UP000315010">
    <property type="component" value="Unassembled WGS sequence"/>
</dbReference>
<name>A0A5C5Z4C2_9BACT</name>
<protein>
    <submittedName>
        <fullName evidence="1">Uncharacterized protein</fullName>
    </submittedName>
</protein>
<dbReference type="EMBL" id="SJPJ01000001">
    <property type="protein sequence ID" value="TWT81691.1"/>
    <property type="molecule type" value="Genomic_DNA"/>
</dbReference>
<dbReference type="AlphaFoldDB" id="A0A5C5Z4C2"/>
<comment type="caution">
    <text evidence="1">The sequence shown here is derived from an EMBL/GenBank/DDBJ whole genome shotgun (WGS) entry which is preliminary data.</text>
</comment>
<proteinExistence type="predicted"/>
<gene>
    <name evidence="1" type="ORF">CA13_31440</name>
</gene>
<accession>A0A5C5Z4C2</accession>
<sequence>MHSMNRVIVSDTFKRSVVERQYKVAFRLKGLISITGFQLGKFANPRRVCDLVRVVGVKTAWGEWVFGERVFIGEPAEAYISTDFEFDDDHGAFTGVMVEYVDVLAVPVLGHWLSSEIAKRRVMLSADDCRKRSADIARRQRFKFDEFVSGVNCVQRLP</sequence>
<evidence type="ECO:0000313" key="2">
    <source>
        <dbReference type="Proteomes" id="UP000315010"/>
    </source>
</evidence>
<keyword evidence="2" id="KW-1185">Reference proteome</keyword>
<reference evidence="1 2" key="1">
    <citation type="submission" date="2019-02" db="EMBL/GenBank/DDBJ databases">
        <title>Deep-cultivation of Planctomycetes and their phenomic and genomic characterization uncovers novel biology.</title>
        <authorList>
            <person name="Wiegand S."/>
            <person name="Jogler M."/>
            <person name="Boedeker C."/>
            <person name="Pinto D."/>
            <person name="Vollmers J."/>
            <person name="Rivas-Marin E."/>
            <person name="Kohn T."/>
            <person name="Peeters S.H."/>
            <person name="Heuer A."/>
            <person name="Rast P."/>
            <person name="Oberbeckmann S."/>
            <person name="Bunk B."/>
            <person name="Jeske O."/>
            <person name="Meyerdierks A."/>
            <person name="Storesund J.E."/>
            <person name="Kallscheuer N."/>
            <person name="Luecker S."/>
            <person name="Lage O.M."/>
            <person name="Pohl T."/>
            <person name="Merkel B.J."/>
            <person name="Hornburger P."/>
            <person name="Mueller R.-W."/>
            <person name="Bruemmer F."/>
            <person name="Labrenz M."/>
            <person name="Spormann A.M."/>
            <person name="Op Den Camp H."/>
            <person name="Overmann J."/>
            <person name="Amann R."/>
            <person name="Jetten M.S.M."/>
            <person name="Mascher T."/>
            <person name="Medema M.H."/>
            <person name="Devos D.P."/>
            <person name="Kaster A.-K."/>
            <person name="Ovreas L."/>
            <person name="Rohde M."/>
            <person name="Galperin M.Y."/>
            <person name="Jogler C."/>
        </authorList>
    </citation>
    <scope>NUCLEOTIDE SEQUENCE [LARGE SCALE GENOMIC DNA]</scope>
    <source>
        <strain evidence="1 2">CA13</strain>
    </source>
</reference>